<name>A0AAV4A588_9GAST</name>
<evidence type="ECO:0000313" key="2">
    <source>
        <dbReference type="EMBL" id="GFO02010.1"/>
    </source>
</evidence>
<accession>A0AAV4A588</accession>
<feature type="region of interest" description="Disordered" evidence="1">
    <location>
        <begin position="1"/>
        <end position="42"/>
    </location>
</feature>
<protein>
    <submittedName>
        <fullName evidence="2">Uncharacterized protein</fullName>
    </submittedName>
</protein>
<feature type="compositionally biased region" description="Basic and acidic residues" evidence="1">
    <location>
        <begin position="29"/>
        <end position="38"/>
    </location>
</feature>
<proteinExistence type="predicted"/>
<keyword evidence="3" id="KW-1185">Reference proteome</keyword>
<evidence type="ECO:0000256" key="1">
    <source>
        <dbReference type="SAM" id="MobiDB-lite"/>
    </source>
</evidence>
<gene>
    <name evidence="2" type="ORF">PoB_002851500</name>
</gene>
<comment type="caution">
    <text evidence="2">The sequence shown here is derived from an EMBL/GenBank/DDBJ whole genome shotgun (WGS) entry which is preliminary data.</text>
</comment>
<dbReference type="AlphaFoldDB" id="A0AAV4A588"/>
<reference evidence="2 3" key="1">
    <citation type="journal article" date="2021" name="Elife">
        <title>Chloroplast acquisition without the gene transfer in kleptoplastic sea slugs, Plakobranchus ocellatus.</title>
        <authorList>
            <person name="Maeda T."/>
            <person name="Takahashi S."/>
            <person name="Yoshida T."/>
            <person name="Shimamura S."/>
            <person name="Takaki Y."/>
            <person name="Nagai Y."/>
            <person name="Toyoda A."/>
            <person name="Suzuki Y."/>
            <person name="Arimoto A."/>
            <person name="Ishii H."/>
            <person name="Satoh N."/>
            <person name="Nishiyama T."/>
            <person name="Hasebe M."/>
            <person name="Maruyama T."/>
            <person name="Minagawa J."/>
            <person name="Obokata J."/>
            <person name="Shigenobu S."/>
        </authorList>
    </citation>
    <scope>NUCLEOTIDE SEQUENCE [LARGE SCALE GENOMIC DNA]</scope>
</reference>
<dbReference type="EMBL" id="BLXT01003557">
    <property type="protein sequence ID" value="GFO02010.1"/>
    <property type="molecule type" value="Genomic_DNA"/>
</dbReference>
<evidence type="ECO:0000313" key="3">
    <source>
        <dbReference type="Proteomes" id="UP000735302"/>
    </source>
</evidence>
<dbReference type="Proteomes" id="UP000735302">
    <property type="component" value="Unassembled WGS sequence"/>
</dbReference>
<sequence>MLKTPNHGRNAGRQEKQRKAKVHTAGRTHLMDAGKESHGQNYSYKKAKSVKGNNCQCYEASHLRKSPGYCKGLRATTRKTFVVRTSYARPTTVAVFIITIQDLMTYKDLAAVTDTEGNTIGLPT</sequence>
<organism evidence="2 3">
    <name type="scientific">Plakobranchus ocellatus</name>
    <dbReference type="NCBI Taxonomy" id="259542"/>
    <lineage>
        <taxon>Eukaryota</taxon>
        <taxon>Metazoa</taxon>
        <taxon>Spiralia</taxon>
        <taxon>Lophotrochozoa</taxon>
        <taxon>Mollusca</taxon>
        <taxon>Gastropoda</taxon>
        <taxon>Heterobranchia</taxon>
        <taxon>Euthyneura</taxon>
        <taxon>Panpulmonata</taxon>
        <taxon>Sacoglossa</taxon>
        <taxon>Placobranchoidea</taxon>
        <taxon>Plakobranchidae</taxon>
        <taxon>Plakobranchus</taxon>
    </lineage>
</organism>